<feature type="compositionally biased region" description="Basic and acidic residues" evidence="1">
    <location>
        <begin position="8"/>
        <end position="17"/>
    </location>
</feature>
<evidence type="ECO:0000313" key="4">
    <source>
        <dbReference type="Proteomes" id="UP000187203"/>
    </source>
</evidence>
<protein>
    <submittedName>
        <fullName evidence="3">GTP-binding protein</fullName>
    </submittedName>
</protein>
<sequence length="56" mass="6481">MRKIANKRTSERKRETRTTGNTNENKFVTYVNFLSAVDAYVASGLFAVLRWPTRQS</sequence>
<dbReference type="EMBL" id="AWUE01012446">
    <property type="protein sequence ID" value="OMP09169.1"/>
    <property type="molecule type" value="Genomic_DNA"/>
</dbReference>
<gene>
    <name evidence="3" type="ORF">COLO4_05740</name>
</gene>
<reference evidence="4" key="1">
    <citation type="submission" date="2013-09" db="EMBL/GenBank/DDBJ databases">
        <title>Corchorus olitorius genome sequencing.</title>
        <authorList>
            <person name="Alam M."/>
            <person name="Haque M.S."/>
            <person name="Islam M.S."/>
            <person name="Emdad E.M."/>
            <person name="Islam M.M."/>
            <person name="Ahmed B."/>
            <person name="Halim A."/>
            <person name="Hossen Q.M.M."/>
            <person name="Hossain M.Z."/>
            <person name="Ahmed R."/>
            <person name="Khan M.M."/>
            <person name="Islam R."/>
            <person name="Rashid M.M."/>
            <person name="Khan S.A."/>
            <person name="Rahman M.S."/>
            <person name="Alam M."/>
            <person name="Yahiya A.S."/>
            <person name="Khan M.S."/>
            <person name="Azam M.S."/>
            <person name="Haque T."/>
            <person name="Lashkar M.Z.H."/>
            <person name="Akhand A.I."/>
            <person name="Morshed G."/>
            <person name="Roy S."/>
            <person name="Uddin K.S."/>
            <person name="Rabeya T."/>
            <person name="Hossain A.S."/>
            <person name="Chowdhury A."/>
            <person name="Snigdha A.R."/>
            <person name="Mortoza M.S."/>
            <person name="Matin S.A."/>
            <person name="Hoque S.M.E."/>
            <person name="Islam M.K."/>
            <person name="Roy D.K."/>
            <person name="Haider R."/>
            <person name="Moosa M.M."/>
            <person name="Elias S.M."/>
            <person name="Hasan A.M."/>
            <person name="Jahan S."/>
            <person name="Shafiuddin M."/>
            <person name="Mahmood N."/>
            <person name="Shommy N.S."/>
        </authorList>
    </citation>
    <scope>NUCLEOTIDE SEQUENCE [LARGE SCALE GENOMIC DNA]</scope>
    <source>
        <strain evidence="4">cv. O-4</strain>
    </source>
</reference>
<feature type="transmembrane region" description="Helical" evidence="2">
    <location>
        <begin position="27"/>
        <end position="49"/>
    </location>
</feature>
<name>A0A1R3KQ51_9ROSI</name>
<keyword evidence="2" id="KW-0812">Transmembrane</keyword>
<evidence type="ECO:0000256" key="2">
    <source>
        <dbReference type="SAM" id="Phobius"/>
    </source>
</evidence>
<dbReference type="AlphaFoldDB" id="A0A1R3KQ51"/>
<feature type="region of interest" description="Disordered" evidence="1">
    <location>
        <begin position="1"/>
        <end position="22"/>
    </location>
</feature>
<keyword evidence="2" id="KW-1133">Transmembrane helix</keyword>
<proteinExistence type="predicted"/>
<keyword evidence="4" id="KW-1185">Reference proteome</keyword>
<comment type="caution">
    <text evidence="3">The sequence shown here is derived from an EMBL/GenBank/DDBJ whole genome shotgun (WGS) entry which is preliminary data.</text>
</comment>
<evidence type="ECO:0000313" key="3">
    <source>
        <dbReference type="EMBL" id="OMP09169.1"/>
    </source>
</evidence>
<dbReference type="Proteomes" id="UP000187203">
    <property type="component" value="Unassembled WGS sequence"/>
</dbReference>
<organism evidence="3 4">
    <name type="scientific">Corchorus olitorius</name>
    <dbReference type="NCBI Taxonomy" id="93759"/>
    <lineage>
        <taxon>Eukaryota</taxon>
        <taxon>Viridiplantae</taxon>
        <taxon>Streptophyta</taxon>
        <taxon>Embryophyta</taxon>
        <taxon>Tracheophyta</taxon>
        <taxon>Spermatophyta</taxon>
        <taxon>Magnoliopsida</taxon>
        <taxon>eudicotyledons</taxon>
        <taxon>Gunneridae</taxon>
        <taxon>Pentapetalae</taxon>
        <taxon>rosids</taxon>
        <taxon>malvids</taxon>
        <taxon>Malvales</taxon>
        <taxon>Malvaceae</taxon>
        <taxon>Grewioideae</taxon>
        <taxon>Apeibeae</taxon>
        <taxon>Corchorus</taxon>
    </lineage>
</organism>
<accession>A0A1R3KQ51</accession>
<evidence type="ECO:0000256" key="1">
    <source>
        <dbReference type="SAM" id="MobiDB-lite"/>
    </source>
</evidence>
<keyword evidence="2" id="KW-0472">Membrane</keyword>